<evidence type="ECO:0000313" key="2">
    <source>
        <dbReference type="EMBL" id="GAA4759822.1"/>
    </source>
</evidence>
<dbReference type="EMBL" id="BAABIP010000007">
    <property type="protein sequence ID" value="GAA4759822.1"/>
    <property type="molecule type" value="Genomic_DNA"/>
</dbReference>
<dbReference type="Proteomes" id="UP001500141">
    <property type="component" value="Unassembled WGS sequence"/>
</dbReference>
<organism evidence="2 3">
    <name type="scientific">Flavobacterium hankyongi</name>
    <dbReference type="NCBI Taxonomy" id="1176532"/>
    <lineage>
        <taxon>Bacteria</taxon>
        <taxon>Pseudomonadati</taxon>
        <taxon>Bacteroidota</taxon>
        <taxon>Flavobacteriia</taxon>
        <taxon>Flavobacteriales</taxon>
        <taxon>Flavobacteriaceae</taxon>
        <taxon>Flavobacterium</taxon>
    </lineage>
</organism>
<evidence type="ECO:0000313" key="3">
    <source>
        <dbReference type="Proteomes" id="UP001500141"/>
    </source>
</evidence>
<comment type="caution">
    <text evidence="2">The sequence shown here is derived from an EMBL/GenBank/DDBJ whole genome shotgun (WGS) entry which is preliminary data.</text>
</comment>
<feature type="transmembrane region" description="Helical" evidence="1">
    <location>
        <begin position="105"/>
        <end position="124"/>
    </location>
</feature>
<name>A0ABP8ZMZ1_9FLAO</name>
<keyword evidence="3" id="KW-1185">Reference proteome</keyword>
<keyword evidence="1" id="KW-0812">Transmembrane</keyword>
<proteinExistence type="predicted"/>
<keyword evidence="1" id="KW-1133">Transmembrane helix</keyword>
<reference evidence="3" key="1">
    <citation type="journal article" date="2019" name="Int. J. Syst. Evol. Microbiol.">
        <title>The Global Catalogue of Microorganisms (GCM) 10K type strain sequencing project: providing services to taxonomists for standard genome sequencing and annotation.</title>
        <authorList>
            <consortium name="The Broad Institute Genomics Platform"/>
            <consortium name="The Broad Institute Genome Sequencing Center for Infectious Disease"/>
            <person name="Wu L."/>
            <person name="Ma J."/>
        </authorList>
    </citation>
    <scope>NUCLEOTIDE SEQUENCE [LARGE SCALE GENOMIC DNA]</scope>
    <source>
        <strain evidence="3">JCM 18198</strain>
    </source>
</reference>
<accession>A0ABP8ZMZ1</accession>
<keyword evidence="1" id="KW-0472">Membrane</keyword>
<evidence type="ECO:0000256" key="1">
    <source>
        <dbReference type="SAM" id="Phobius"/>
    </source>
</evidence>
<gene>
    <name evidence="2" type="ORF">GCM10023230_05580</name>
</gene>
<feature type="transmembrane region" description="Helical" evidence="1">
    <location>
        <begin position="51"/>
        <end position="72"/>
    </location>
</feature>
<protein>
    <submittedName>
        <fullName evidence="2">Uncharacterized protein</fullName>
    </submittedName>
</protein>
<sequence length="132" mass="15192">MNMKEDKHIEDLIDQMMKNQTLETPSFDFTSKVMDRVSVSQKNKAFEYKPLISKQTSLIVLSILVILISYVLQQGTTGNSKWSIPLDFSFLSKSNISEMFSFSKITTYIAVPGTLMLFAQITFLRNHFNHKN</sequence>